<dbReference type="KEGG" id="tsv:DSM104635_03773"/>
<organism evidence="2 3">
    <name type="scientific">Terricaulis silvestris</name>
    <dbReference type="NCBI Taxonomy" id="2686094"/>
    <lineage>
        <taxon>Bacteria</taxon>
        <taxon>Pseudomonadati</taxon>
        <taxon>Pseudomonadota</taxon>
        <taxon>Alphaproteobacteria</taxon>
        <taxon>Caulobacterales</taxon>
        <taxon>Caulobacteraceae</taxon>
        <taxon>Terricaulis</taxon>
    </lineage>
</organism>
<name>A0A6I6MU52_9CAUL</name>
<keyword evidence="1" id="KW-0812">Transmembrane</keyword>
<protein>
    <submittedName>
        <fullName evidence="2">Uncharacterized protein</fullName>
    </submittedName>
</protein>
<dbReference type="RefSeq" id="WP_158767678.1">
    <property type="nucleotide sequence ID" value="NZ_CP047045.1"/>
</dbReference>
<evidence type="ECO:0000256" key="1">
    <source>
        <dbReference type="SAM" id="Phobius"/>
    </source>
</evidence>
<feature type="transmembrane region" description="Helical" evidence="1">
    <location>
        <begin position="12"/>
        <end position="30"/>
    </location>
</feature>
<dbReference type="EMBL" id="CP047045">
    <property type="protein sequence ID" value="QGZ96908.1"/>
    <property type="molecule type" value="Genomic_DNA"/>
</dbReference>
<dbReference type="AlphaFoldDB" id="A0A6I6MU52"/>
<reference evidence="3" key="1">
    <citation type="submission" date="2019-12" db="EMBL/GenBank/DDBJ databases">
        <title>Complete genome of Terracaulis silvestris 0127_4.</title>
        <authorList>
            <person name="Vieira S."/>
            <person name="Riedel T."/>
            <person name="Sproer C."/>
            <person name="Pascual J."/>
            <person name="Boedeker C."/>
            <person name="Overmann J."/>
        </authorList>
    </citation>
    <scope>NUCLEOTIDE SEQUENCE [LARGE SCALE GENOMIC DNA]</scope>
    <source>
        <strain evidence="3">0127_4</strain>
    </source>
</reference>
<keyword evidence="1" id="KW-1133">Transmembrane helix</keyword>
<keyword evidence="3" id="KW-1185">Reference proteome</keyword>
<feature type="transmembrane region" description="Helical" evidence="1">
    <location>
        <begin position="50"/>
        <end position="69"/>
    </location>
</feature>
<accession>A0A6I6MU52</accession>
<gene>
    <name evidence="2" type="ORF">DSM104635_03773</name>
</gene>
<sequence length="95" mass="11287">MAPLHQWPAFGKSAFYFGALALFGMVVRFFEYLSRAQPIGPLFTWADTRYYVAMWAIFTGAYYIGWAIWYRWLRDARPKEIIEIKEPNERDHDDA</sequence>
<evidence type="ECO:0000313" key="3">
    <source>
        <dbReference type="Proteomes" id="UP000431269"/>
    </source>
</evidence>
<proteinExistence type="predicted"/>
<keyword evidence="1" id="KW-0472">Membrane</keyword>
<dbReference type="Proteomes" id="UP000431269">
    <property type="component" value="Chromosome"/>
</dbReference>
<evidence type="ECO:0000313" key="2">
    <source>
        <dbReference type="EMBL" id="QGZ96908.1"/>
    </source>
</evidence>